<dbReference type="OrthoDB" id="8734520at2759"/>
<dbReference type="STRING" id="623744.A0A553NLC9"/>
<gene>
    <name evidence="2" type="ORF">DNTS_006731</name>
</gene>
<feature type="non-terminal residue" evidence="2">
    <location>
        <position position="1"/>
    </location>
</feature>
<proteinExistence type="predicted"/>
<keyword evidence="3" id="KW-1185">Reference proteome</keyword>
<comment type="caution">
    <text evidence="2">The sequence shown here is derived from an EMBL/GenBank/DDBJ whole genome shotgun (WGS) entry which is preliminary data.</text>
</comment>
<dbReference type="EMBL" id="SRMA01026858">
    <property type="protein sequence ID" value="TRY66245.1"/>
    <property type="molecule type" value="Genomic_DNA"/>
</dbReference>
<dbReference type="AlphaFoldDB" id="A0A553NLC9"/>
<accession>A0A553NLC9</accession>
<feature type="domain" description="Exocyst complex component Sec3 PIP2-binding N-terminal" evidence="1">
    <location>
        <begin position="88"/>
        <end position="190"/>
    </location>
</feature>
<dbReference type="Pfam" id="PF15277">
    <property type="entry name" value="Sec3-PIP2_bind"/>
    <property type="match status" value="1"/>
</dbReference>
<name>A0A553NLC9_9TELE</name>
<evidence type="ECO:0000313" key="3">
    <source>
        <dbReference type="Proteomes" id="UP000316079"/>
    </source>
</evidence>
<evidence type="ECO:0000259" key="1">
    <source>
        <dbReference type="SMART" id="SM01313"/>
    </source>
</evidence>
<reference evidence="2 3" key="1">
    <citation type="journal article" date="2019" name="Sci. Data">
        <title>Hybrid genome assembly and annotation of Danionella translucida.</title>
        <authorList>
            <person name="Kadobianskyi M."/>
            <person name="Schulze L."/>
            <person name="Schuelke M."/>
            <person name="Judkewitz B."/>
        </authorList>
    </citation>
    <scope>NUCLEOTIDE SEQUENCE [LARGE SCALE GENOMIC DNA]</scope>
    <source>
        <strain evidence="2 3">Bolton</strain>
    </source>
</reference>
<dbReference type="SMART" id="SM01313">
    <property type="entry name" value="Sec3-PIP2_bind"/>
    <property type="match status" value="1"/>
</dbReference>
<evidence type="ECO:0000313" key="2">
    <source>
        <dbReference type="EMBL" id="TRY66245.1"/>
    </source>
</evidence>
<organism evidence="2 3">
    <name type="scientific">Danionella cerebrum</name>
    <dbReference type="NCBI Taxonomy" id="2873325"/>
    <lineage>
        <taxon>Eukaryota</taxon>
        <taxon>Metazoa</taxon>
        <taxon>Chordata</taxon>
        <taxon>Craniata</taxon>
        <taxon>Vertebrata</taxon>
        <taxon>Euteleostomi</taxon>
        <taxon>Actinopterygii</taxon>
        <taxon>Neopterygii</taxon>
        <taxon>Teleostei</taxon>
        <taxon>Ostariophysi</taxon>
        <taxon>Cypriniformes</taxon>
        <taxon>Danionidae</taxon>
        <taxon>Danioninae</taxon>
        <taxon>Danionella</taxon>
    </lineage>
</organism>
<dbReference type="InterPro" id="IPR028258">
    <property type="entry name" value="Sec3-PIP2_bind"/>
</dbReference>
<sequence>FILQSIACDKGGGRGGRKEEENKPCKPDLPHEIISSLTLIFLSLTRTSKYFLSIFLAEMSSLLREEMDRVLFRPEGQTLAEFIEIEEQQQGRHFLCVSITKEKEVQISVIHCKRNKPSGSKKLQHSGLEDSYERTEIWALTDLLVLDGRDPDKDDPCFLMHFNSVRFIKAVSCAAKYTLARCLLSLSKKHNHTNLKLTNFDWTYIQPTGMYSDRGDCVVLAQVCFYAFNLVCLSLCPVPLE</sequence>
<dbReference type="Proteomes" id="UP000316079">
    <property type="component" value="Unassembled WGS sequence"/>
</dbReference>
<protein>
    <recommendedName>
        <fullName evidence="1">Exocyst complex component Sec3 PIP2-binding N-terminal domain-containing protein</fullName>
    </recommendedName>
</protein>